<dbReference type="Gene3D" id="3.40.50.720">
    <property type="entry name" value="NAD(P)-binding Rossmann-like Domain"/>
    <property type="match status" value="1"/>
</dbReference>
<keyword evidence="2" id="KW-0560">Oxidoreductase</keyword>
<dbReference type="PRINTS" id="PR00081">
    <property type="entry name" value="GDHRDH"/>
</dbReference>
<name>A0A7G5IEH3_9SPHN</name>
<comment type="similarity">
    <text evidence="1">Belongs to the short-chain dehydrogenases/reductases (SDR) family.</text>
</comment>
<keyword evidence="4" id="KW-1185">Reference proteome</keyword>
<dbReference type="Proteomes" id="UP000515292">
    <property type="component" value="Chromosome"/>
</dbReference>
<dbReference type="AlphaFoldDB" id="A0A7G5IEH3"/>
<dbReference type="KEGG" id="sand:H3309_10160"/>
<dbReference type="RefSeq" id="WP_182294611.1">
    <property type="nucleotide sequence ID" value="NZ_CP059851.1"/>
</dbReference>
<proteinExistence type="inferred from homology"/>
<dbReference type="Pfam" id="PF13561">
    <property type="entry name" value="adh_short_C2"/>
    <property type="match status" value="1"/>
</dbReference>
<dbReference type="InterPro" id="IPR036291">
    <property type="entry name" value="NAD(P)-bd_dom_sf"/>
</dbReference>
<dbReference type="GO" id="GO:0016491">
    <property type="term" value="F:oxidoreductase activity"/>
    <property type="evidence" value="ECO:0007669"/>
    <property type="project" value="UniProtKB-KW"/>
</dbReference>
<evidence type="ECO:0000313" key="4">
    <source>
        <dbReference type="Proteomes" id="UP000515292"/>
    </source>
</evidence>
<organism evidence="3 4">
    <name type="scientific">Sandaracinobacteroides saxicola</name>
    <dbReference type="NCBI Taxonomy" id="2759707"/>
    <lineage>
        <taxon>Bacteria</taxon>
        <taxon>Pseudomonadati</taxon>
        <taxon>Pseudomonadota</taxon>
        <taxon>Alphaproteobacteria</taxon>
        <taxon>Sphingomonadales</taxon>
        <taxon>Sphingosinicellaceae</taxon>
        <taxon>Sandaracinobacteroides</taxon>
    </lineage>
</organism>
<dbReference type="PANTHER" id="PTHR43943">
    <property type="entry name" value="DEHYDROGENASE/REDUCTASE (SDR FAMILY) MEMBER 4"/>
    <property type="match status" value="1"/>
</dbReference>
<protein>
    <submittedName>
        <fullName evidence="3">SDR family oxidoreductase</fullName>
    </submittedName>
</protein>
<evidence type="ECO:0000256" key="2">
    <source>
        <dbReference type="ARBA" id="ARBA00023002"/>
    </source>
</evidence>
<reference evidence="3 4" key="1">
    <citation type="submission" date="2020-07" db="EMBL/GenBank/DDBJ databases">
        <title>Complete genome sequence for Sandaracinobacter sp. M6.</title>
        <authorList>
            <person name="Tang Y."/>
            <person name="Liu Q."/>
            <person name="Guo Z."/>
            <person name="Lei P."/>
            <person name="Huang B."/>
        </authorList>
    </citation>
    <scope>NUCLEOTIDE SEQUENCE [LARGE SCALE GENOMIC DNA]</scope>
    <source>
        <strain evidence="3 4">M6</strain>
    </source>
</reference>
<gene>
    <name evidence="3" type="ORF">H3309_10160</name>
</gene>
<dbReference type="SUPFAM" id="SSF51735">
    <property type="entry name" value="NAD(P)-binding Rossmann-fold domains"/>
    <property type="match status" value="1"/>
</dbReference>
<evidence type="ECO:0000313" key="3">
    <source>
        <dbReference type="EMBL" id="QMW21765.1"/>
    </source>
</evidence>
<sequence>MELGLAGKRAVITGATKGLGLRIARLLLAEGCDLAFCARTAAGVEEATADFAASGRRVRGWVCDVRDADAYRGFLEEAVDWLGGVDAFIPNVSAKGGLTGEAQWQANFEVDLLGAVRGMEIIGPQLVASRGAALFMVTTAAIEHFPVVQPYNVMKATLIVYAKQLSQTLGAKGVRVNCISPGSILYPGSNWEKARDANPAFFEGIRTSIPEGRLGTAEEVANVAVFLLSPAASWINGENVIIDGGQTKRVHY</sequence>
<accession>A0A7G5IEH3</accession>
<evidence type="ECO:0000256" key="1">
    <source>
        <dbReference type="ARBA" id="ARBA00006484"/>
    </source>
</evidence>
<dbReference type="InterPro" id="IPR002347">
    <property type="entry name" value="SDR_fam"/>
</dbReference>
<dbReference type="EMBL" id="CP059851">
    <property type="protein sequence ID" value="QMW21765.1"/>
    <property type="molecule type" value="Genomic_DNA"/>
</dbReference>
<dbReference type="PANTHER" id="PTHR43943:SF17">
    <property type="entry name" value="3-PHENYLPROPIONATE-DIHYDRODIOL_CINNAMIC ACID-DIHYDRODIOL DEHYDROGENASE"/>
    <property type="match status" value="1"/>
</dbReference>